<dbReference type="Pfam" id="PF11209">
    <property type="entry name" value="LmeA"/>
    <property type="match status" value="1"/>
</dbReference>
<evidence type="ECO:0000313" key="3">
    <source>
        <dbReference type="Proteomes" id="UP000778578"/>
    </source>
</evidence>
<feature type="transmembrane region" description="Helical" evidence="1">
    <location>
        <begin position="12"/>
        <end position="34"/>
    </location>
</feature>
<keyword evidence="3" id="KW-1185">Reference proteome</keyword>
<gene>
    <name evidence="2" type="ORF">K7862_15395</name>
</gene>
<comment type="caution">
    <text evidence="2">The sequence shown here is derived from an EMBL/GenBank/DDBJ whole genome shotgun (WGS) entry which is preliminary data.</text>
</comment>
<keyword evidence="1" id="KW-0812">Transmembrane</keyword>
<dbReference type="EMBL" id="JAINZZ010000016">
    <property type="protein sequence ID" value="MBY8879010.1"/>
    <property type="molecule type" value="Genomic_DNA"/>
</dbReference>
<evidence type="ECO:0000313" key="2">
    <source>
        <dbReference type="EMBL" id="MBY8879010.1"/>
    </source>
</evidence>
<accession>A0ABS7Q781</accession>
<dbReference type="Proteomes" id="UP000778578">
    <property type="component" value="Unassembled WGS sequence"/>
</dbReference>
<reference evidence="2 3" key="1">
    <citation type="submission" date="2021-08" db="EMBL/GenBank/DDBJ databases">
        <title>WGS of actinomycetes from Thailand.</title>
        <authorList>
            <person name="Thawai C."/>
        </authorList>
    </citation>
    <scope>NUCLEOTIDE SEQUENCE [LARGE SCALE GENOMIC DNA]</scope>
    <source>
        <strain evidence="2 3">PLK6-54</strain>
    </source>
</reference>
<keyword evidence="1" id="KW-0472">Membrane</keyword>
<name>A0ABS7Q781_9ACTN</name>
<dbReference type="InterPro" id="IPR021373">
    <property type="entry name" value="DUF2993"/>
</dbReference>
<protein>
    <submittedName>
        <fullName evidence="2">DUF2993 domain-containing protein</fullName>
    </submittedName>
</protein>
<sequence>MSNPLTRLRRTPLIVAVVVTAAAVLLAWVGDVLLERTARHRIASAAACRLRPSGPVSADLTGTLPGLRLLTGRVGTVRIAAEDVRRDGTSLSVAAELHGVTTGGAIGGGSATATLPYGELDGRLGSAAAGLRPGGDGHGGLVLTGTLAGLPLPLTVHARLSTDAGRVTVTPTGVSLFGQDIPVASLKADPRTAPLAGKLAPRSVTLPQLPSGVSLVSVVTDQDGLRMNLRLTSRATSGASHGCAR</sequence>
<organism evidence="2 3">
    <name type="scientific">Actinacidiphila acidipaludis</name>
    <dbReference type="NCBI Taxonomy" id="2873382"/>
    <lineage>
        <taxon>Bacteria</taxon>
        <taxon>Bacillati</taxon>
        <taxon>Actinomycetota</taxon>
        <taxon>Actinomycetes</taxon>
        <taxon>Kitasatosporales</taxon>
        <taxon>Streptomycetaceae</taxon>
        <taxon>Actinacidiphila</taxon>
    </lineage>
</organism>
<dbReference type="RefSeq" id="WP_222963153.1">
    <property type="nucleotide sequence ID" value="NZ_JAINZZ010000016.1"/>
</dbReference>
<keyword evidence="1" id="KW-1133">Transmembrane helix</keyword>
<evidence type="ECO:0000256" key="1">
    <source>
        <dbReference type="SAM" id="Phobius"/>
    </source>
</evidence>
<proteinExistence type="predicted"/>